<gene>
    <name evidence="1" type="ORF">CCAP1982_LOCUS4409</name>
</gene>
<accession>A0A811U8V2</accession>
<name>A0A811U8V2_CERCA</name>
<sequence>MDTVSSALELSRSFNVLEADYFVKAAWNRVEEVDASLSGFTPLVIYARTHEGLDLANDFDGFLQIDQNVCAEDNNIENQFEEQSDVMDITDSEEESNEDIREPITTYDEALKLVARLKQFAKMIL</sequence>
<protein>
    <submittedName>
        <fullName evidence="1">(Mediterranean fruit fly) hypothetical protein</fullName>
    </submittedName>
</protein>
<reference evidence="1" key="1">
    <citation type="submission" date="2020-11" db="EMBL/GenBank/DDBJ databases">
        <authorList>
            <person name="Whitehead M."/>
        </authorList>
    </citation>
    <scope>NUCLEOTIDE SEQUENCE</scope>
    <source>
        <strain evidence="1">EGII</strain>
    </source>
</reference>
<comment type="caution">
    <text evidence="1">The sequence shown here is derived from an EMBL/GenBank/DDBJ whole genome shotgun (WGS) entry which is preliminary data.</text>
</comment>
<dbReference type="AlphaFoldDB" id="A0A811U8V2"/>
<evidence type="ECO:0000313" key="2">
    <source>
        <dbReference type="Proteomes" id="UP000606786"/>
    </source>
</evidence>
<dbReference type="Proteomes" id="UP000606786">
    <property type="component" value="Unassembled WGS sequence"/>
</dbReference>
<organism evidence="1 2">
    <name type="scientific">Ceratitis capitata</name>
    <name type="common">Mediterranean fruit fly</name>
    <name type="synonym">Tephritis capitata</name>
    <dbReference type="NCBI Taxonomy" id="7213"/>
    <lineage>
        <taxon>Eukaryota</taxon>
        <taxon>Metazoa</taxon>
        <taxon>Ecdysozoa</taxon>
        <taxon>Arthropoda</taxon>
        <taxon>Hexapoda</taxon>
        <taxon>Insecta</taxon>
        <taxon>Pterygota</taxon>
        <taxon>Neoptera</taxon>
        <taxon>Endopterygota</taxon>
        <taxon>Diptera</taxon>
        <taxon>Brachycera</taxon>
        <taxon>Muscomorpha</taxon>
        <taxon>Tephritoidea</taxon>
        <taxon>Tephritidae</taxon>
        <taxon>Ceratitis</taxon>
        <taxon>Ceratitis</taxon>
    </lineage>
</organism>
<dbReference type="EMBL" id="CAJHJT010000001">
    <property type="protein sequence ID" value="CAD6995702.1"/>
    <property type="molecule type" value="Genomic_DNA"/>
</dbReference>
<proteinExistence type="predicted"/>
<evidence type="ECO:0000313" key="1">
    <source>
        <dbReference type="EMBL" id="CAD6995702.1"/>
    </source>
</evidence>
<keyword evidence="2" id="KW-1185">Reference proteome</keyword>
<dbReference type="OrthoDB" id="9909311at2759"/>